<gene>
    <name evidence="3" type="primary">LOC130463260</name>
</gene>
<evidence type="ECO:0000256" key="1">
    <source>
        <dbReference type="SAM" id="Phobius"/>
    </source>
</evidence>
<keyword evidence="2" id="KW-1185">Reference proteome</keyword>
<feature type="transmembrane region" description="Helical" evidence="1">
    <location>
        <begin position="92"/>
        <end position="110"/>
    </location>
</feature>
<sequence length="152" mass="17089">MDFGYCFVNGVPGSFYDRLFPTNHLHFVHSSYSLQWLSKVPADIEDNKENIYIARTSPSNLLRLLLVVCCCGLQCAVSGCCWLAAVTFYCCFAGAFKCSLFCLVCISNLYDRHISKSNQGAQLMFLLMVKESCVISWWGCIGDTSVCCNWKI</sequence>
<name>A0ABM3QY66_SPIOL</name>
<dbReference type="Gene3D" id="3.40.50.150">
    <property type="entry name" value="Vaccinia Virus protein VP39"/>
    <property type="match status" value="1"/>
</dbReference>
<accession>A0ABM3QY66</accession>
<keyword evidence="1" id="KW-1133">Transmembrane helix</keyword>
<dbReference type="InterPro" id="IPR005299">
    <property type="entry name" value="MeTrfase_7"/>
</dbReference>
<dbReference type="InterPro" id="IPR029063">
    <property type="entry name" value="SAM-dependent_MTases_sf"/>
</dbReference>
<reference evidence="2" key="1">
    <citation type="journal article" date="2021" name="Nat. Commun.">
        <title>Genomic analyses provide insights into spinach domestication and the genetic basis of agronomic traits.</title>
        <authorList>
            <person name="Cai X."/>
            <person name="Sun X."/>
            <person name="Xu C."/>
            <person name="Sun H."/>
            <person name="Wang X."/>
            <person name="Ge C."/>
            <person name="Zhang Z."/>
            <person name="Wang Q."/>
            <person name="Fei Z."/>
            <person name="Jiao C."/>
            <person name="Wang Q."/>
        </authorList>
    </citation>
    <scope>NUCLEOTIDE SEQUENCE [LARGE SCALE GENOMIC DNA]</scope>
    <source>
        <strain evidence="2">cv. Varoflay</strain>
    </source>
</reference>
<dbReference type="Proteomes" id="UP000813463">
    <property type="component" value="Chromosome 6"/>
</dbReference>
<evidence type="ECO:0000313" key="3">
    <source>
        <dbReference type="RefSeq" id="XP_056688319.1"/>
    </source>
</evidence>
<dbReference type="RefSeq" id="XP_056688319.1">
    <property type="nucleotide sequence ID" value="XM_056832341.1"/>
</dbReference>
<feature type="transmembrane region" description="Helical" evidence="1">
    <location>
        <begin position="64"/>
        <end position="86"/>
    </location>
</feature>
<dbReference type="SUPFAM" id="SSF53335">
    <property type="entry name" value="S-adenosyl-L-methionine-dependent methyltransferases"/>
    <property type="match status" value="1"/>
</dbReference>
<dbReference type="GeneID" id="130463260"/>
<protein>
    <submittedName>
        <fullName evidence="3">Uncharacterized protein</fullName>
    </submittedName>
</protein>
<evidence type="ECO:0000313" key="2">
    <source>
        <dbReference type="Proteomes" id="UP000813463"/>
    </source>
</evidence>
<keyword evidence="1" id="KW-0472">Membrane</keyword>
<dbReference type="Pfam" id="PF03492">
    <property type="entry name" value="Methyltransf_7"/>
    <property type="match status" value="1"/>
</dbReference>
<dbReference type="PANTHER" id="PTHR31009">
    <property type="entry name" value="S-ADENOSYL-L-METHIONINE:CARBOXYL METHYLTRANSFERASE FAMILY PROTEIN"/>
    <property type="match status" value="1"/>
</dbReference>
<proteinExistence type="predicted"/>
<keyword evidence="1" id="KW-0812">Transmembrane</keyword>
<organism evidence="2 3">
    <name type="scientific">Spinacia oleracea</name>
    <name type="common">Spinach</name>
    <dbReference type="NCBI Taxonomy" id="3562"/>
    <lineage>
        <taxon>Eukaryota</taxon>
        <taxon>Viridiplantae</taxon>
        <taxon>Streptophyta</taxon>
        <taxon>Embryophyta</taxon>
        <taxon>Tracheophyta</taxon>
        <taxon>Spermatophyta</taxon>
        <taxon>Magnoliopsida</taxon>
        <taxon>eudicotyledons</taxon>
        <taxon>Gunneridae</taxon>
        <taxon>Pentapetalae</taxon>
        <taxon>Caryophyllales</taxon>
        <taxon>Chenopodiaceae</taxon>
        <taxon>Chenopodioideae</taxon>
        <taxon>Anserineae</taxon>
        <taxon>Spinacia</taxon>
    </lineage>
</organism>
<reference evidence="3" key="2">
    <citation type="submission" date="2025-08" db="UniProtKB">
        <authorList>
            <consortium name="RefSeq"/>
        </authorList>
    </citation>
    <scope>IDENTIFICATION</scope>
    <source>
        <tissue evidence="3">Leaf</tissue>
    </source>
</reference>